<dbReference type="EMBL" id="JAIRBC010000005">
    <property type="protein sequence ID" value="MCG2459984.1"/>
    <property type="molecule type" value="Genomic_DNA"/>
</dbReference>
<comment type="caution">
    <text evidence="1">The sequence shown here is derived from an EMBL/GenBank/DDBJ whole genome shotgun (WGS) entry which is preliminary data.</text>
</comment>
<proteinExistence type="predicted"/>
<gene>
    <name evidence="1" type="ORF">K8352_04445</name>
</gene>
<keyword evidence="2" id="KW-1185">Reference proteome</keyword>
<evidence type="ECO:0000313" key="2">
    <source>
        <dbReference type="Proteomes" id="UP001200642"/>
    </source>
</evidence>
<reference evidence="1" key="1">
    <citation type="submission" date="2023-02" db="EMBL/GenBank/DDBJ databases">
        <title>Genome of Flavobacteriaceae gen. nov. sp. strain F89.</title>
        <authorList>
            <person name="Wang Y."/>
        </authorList>
    </citation>
    <scope>NUCLEOTIDE SEQUENCE</scope>
    <source>
        <strain evidence="1">F89</strain>
    </source>
</reference>
<name>A0AAE3ETU2_9FLAO</name>
<protein>
    <submittedName>
        <fullName evidence="1">Uncharacterized protein</fullName>
    </submittedName>
</protein>
<sequence length="60" mass="6512">MANDAHQSDQNTLAGFHGFFSADDVPDRRLGRGGHYLDPSSGKLTHLLTLHSKVPVLAIE</sequence>
<accession>A0AAE3ETU2</accession>
<dbReference type="RefSeq" id="WP_317901128.1">
    <property type="nucleotide sequence ID" value="NZ_JAIRBC010000005.1"/>
</dbReference>
<dbReference type="AlphaFoldDB" id="A0AAE3ETU2"/>
<dbReference type="Proteomes" id="UP001200642">
    <property type="component" value="Unassembled WGS sequence"/>
</dbReference>
<evidence type="ECO:0000313" key="1">
    <source>
        <dbReference type="EMBL" id="MCG2459984.1"/>
    </source>
</evidence>
<organism evidence="1 2">
    <name type="scientific">Cerina litoralis</name>
    <dbReference type="NCBI Taxonomy" id="2874477"/>
    <lineage>
        <taxon>Bacteria</taxon>
        <taxon>Pseudomonadati</taxon>
        <taxon>Bacteroidota</taxon>
        <taxon>Flavobacteriia</taxon>
        <taxon>Flavobacteriales</taxon>
        <taxon>Flavobacteriaceae</taxon>
        <taxon>Cerina</taxon>
    </lineage>
</organism>